<name>A0A0F9CUB4_9ZZZZ</name>
<comment type="caution">
    <text evidence="1">The sequence shown here is derived from an EMBL/GenBank/DDBJ whole genome shotgun (WGS) entry which is preliminary data.</text>
</comment>
<dbReference type="EMBL" id="LAZR01034528">
    <property type="protein sequence ID" value="KKL45056.1"/>
    <property type="molecule type" value="Genomic_DNA"/>
</dbReference>
<proteinExistence type="predicted"/>
<organism evidence="1">
    <name type="scientific">marine sediment metagenome</name>
    <dbReference type="NCBI Taxonomy" id="412755"/>
    <lineage>
        <taxon>unclassified sequences</taxon>
        <taxon>metagenomes</taxon>
        <taxon>ecological metagenomes</taxon>
    </lineage>
</organism>
<accession>A0A0F9CUB4</accession>
<sequence length="49" mass="5616">MNIDLGTDIEDLILALGYTEIRRVFEEEIEEEIKEAYKKGISDTVQDLG</sequence>
<gene>
    <name evidence="1" type="ORF">LCGC14_2359500</name>
</gene>
<evidence type="ECO:0000313" key="1">
    <source>
        <dbReference type="EMBL" id="KKL45056.1"/>
    </source>
</evidence>
<protein>
    <submittedName>
        <fullName evidence="1">Uncharacterized protein</fullName>
    </submittedName>
</protein>
<dbReference type="AlphaFoldDB" id="A0A0F9CUB4"/>
<reference evidence="1" key="1">
    <citation type="journal article" date="2015" name="Nature">
        <title>Complex archaea that bridge the gap between prokaryotes and eukaryotes.</title>
        <authorList>
            <person name="Spang A."/>
            <person name="Saw J.H."/>
            <person name="Jorgensen S.L."/>
            <person name="Zaremba-Niedzwiedzka K."/>
            <person name="Martijn J."/>
            <person name="Lind A.E."/>
            <person name="van Eijk R."/>
            <person name="Schleper C."/>
            <person name="Guy L."/>
            <person name="Ettema T.J."/>
        </authorList>
    </citation>
    <scope>NUCLEOTIDE SEQUENCE</scope>
</reference>